<gene>
    <name evidence="1" type="ORF">BIW11_02868</name>
</gene>
<proteinExistence type="predicted"/>
<dbReference type="EMBL" id="MNPL01003212">
    <property type="protein sequence ID" value="OQR77694.1"/>
    <property type="molecule type" value="Genomic_DNA"/>
</dbReference>
<reference evidence="1 2" key="1">
    <citation type="journal article" date="2017" name="Gigascience">
        <title>Draft genome of the honey bee ectoparasitic mite, Tropilaelaps mercedesae, is shaped by the parasitic life history.</title>
        <authorList>
            <person name="Dong X."/>
            <person name="Armstrong S.D."/>
            <person name="Xia D."/>
            <person name="Makepeace B.L."/>
            <person name="Darby A.C."/>
            <person name="Kadowaki T."/>
        </authorList>
    </citation>
    <scope>NUCLEOTIDE SEQUENCE [LARGE SCALE GENOMIC DNA]</scope>
    <source>
        <strain evidence="1">Wuxi-XJTLU</strain>
    </source>
</reference>
<protein>
    <submittedName>
        <fullName evidence="1">Uncharacterized protein</fullName>
    </submittedName>
</protein>
<sequence length="94" mass="10764">MPLVRLRISTGAFQSSEMVAGSNLKGFKLSEWPNRAELSFNSVRGGQAENSTRLKQEIAPLWPFAQTLYYDNFQRFQEMMASFNYRHGVTEALL</sequence>
<keyword evidence="2" id="KW-1185">Reference proteome</keyword>
<evidence type="ECO:0000313" key="1">
    <source>
        <dbReference type="EMBL" id="OQR77694.1"/>
    </source>
</evidence>
<organism evidence="1 2">
    <name type="scientific">Tropilaelaps mercedesae</name>
    <dbReference type="NCBI Taxonomy" id="418985"/>
    <lineage>
        <taxon>Eukaryota</taxon>
        <taxon>Metazoa</taxon>
        <taxon>Ecdysozoa</taxon>
        <taxon>Arthropoda</taxon>
        <taxon>Chelicerata</taxon>
        <taxon>Arachnida</taxon>
        <taxon>Acari</taxon>
        <taxon>Parasitiformes</taxon>
        <taxon>Mesostigmata</taxon>
        <taxon>Gamasina</taxon>
        <taxon>Dermanyssoidea</taxon>
        <taxon>Laelapidae</taxon>
        <taxon>Tropilaelaps</taxon>
    </lineage>
</organism>
<accession>A0A1V9XW13</accession>
<comment type="caution">
    <text evidence="1">The sequence shown here is derived from an EMBL/GenBank/DDBJ whole genome shotgun (WGS) entry which is preliminary data.</text>
</comment>
<dbReference type="InParanoid" id="A0A1V9XW13"/>
<dbReference type="Proteomes" id="UP000192247">
    <property type="component" value="Unassembled WGS sequence"/>
</dbReference>
<evidence type="ECO:0000313" key="2">
    <source>
        <dbReference type="Proteomes" id="UP000192247"/>
    </source>
</evidence>
<dbReference type="AlphaFoldDB" id="A0A1V9XW13"/>
<name>A0A1V9XW13_9ACAR</name>